<keyword evidence="5 9" id="KW-1133">Transmembrane helix</keyword>
<sequence length="377" mass="40700">IEVNIFDKNNNLCLYANLTVDFSVAYKGTDNKTQTANFELPANATTKGSLCEKSSLLKLNFENGHSWSMNLTTDEKSYQANTITFSYNLNDTKLFPNASSQGNFYTSSMRTVTVNPDIKDVGIGTSYSCMSKDTIQSDTVNQTLWNVLIQAFVENNSTSKNGEFTSCIADLSTTTVAPTTHGTNSTTAAPVTNTTSIAPPTTTADTGAGCLLANFGLRIGLWRADEMNLEPNKTTASGSCKANSSELVLVSDSMTITLTFTNDTKKFHLSALNATGNTSFANTSLSLWEASLGSSYLCNKEQNYTITGLLTLFTFDLHVQPFGVNKNVFSTAHECSMDDINILIPIIVGAALAGLIVIVVIAYVIGRRKTHVGYQTL</sequence>
<dbReference type="GO" id="GO:0005765">
    <property type="term" value="C:lysosomal membrane"/>
    <property type="evidence" value="ECO:0007669"/>
    <property type="project" value="UniProtKB-SubCell"/>
</dbReference>
<dbReference type="GO" id="GO:0031902">
    <property type="term" value="C:late endosome membrane"/>
    <property type="evidence" value="ECO:0007669"/>
    <property type="project" value="TreeGrafter"/>
</dbReference>
<dbReference type="Proteomes" id="UP000261620">
    <property type="component" value="Unplaced"/>
</dbReference>
<keyword evidence="2 8" id="KW-0812">Transmembrane</keyword>
<reference evidence="12" key="1">
    <citation type="submission" date="2025-08" db="UniProtKB">
        <authorList>
            <consortium name="Ensembl"/>
        </authorList>
    </citation>
    <scope>IDENTIFICATION</scope>
</reference>
<evidence type="ECO:0000313" key="13">
    <source>
        <dbReference type="Proteomes" id="UP000261620"/>
    </source>
</evidence>
<feature type="domain" description="Lysosome-associated membrane glycoprotein 2-like transmembrane" evidence="11">
    <location>
        <begin position="344"/>
        <end position="375"/>
    </location>
</feature>
<keyword evidence="8" id="KW-0458">Lysosome</keyword>
<evidence type="ECO:0000256" key="3">
    <source>
        <dbReference type="ARBA" id="ARBA00022729"/>
    </source>
</evidence>
<dbReference type="GO" id="GO:0072594">
    <property type="term" value="P:establishment of protein localization to organelle"/>
    <property type="evidence" value="ECO:0007669"/>
    <property type="project" value="TreeGrafter"/>
</dbReference>
<evidence type="ECO:0000256" key="4">
    <source>
        <dbReference type="ARBA" id="ARBA00022753"/>
    </source>
</evidence>
<dbReference type="PRINTS" id="PR00336">
    <property type="entry name" value="LYSASSOCTDMP"/>
</dbReference>
<keyword evidence="4" id="KW-0967">Endosome</keyword>
<feature type="transmembrane region" description="Helical" evidence="9">
    <location>
        <begin position="342"/>
        <end position="365"/>
    </location>
</feature>
<keyword evidence="8" id="KW-1015">Disulfide bond</keyword>
<name>A0A3Q4ALY5_MOLML</name>
<feature type="domain" description="Lysosome-associated membrane glycoprotein 2-like luminal" evidence="10">
    <location>
        <begin position="8"/>
        <end position="152"/>
    </location>
</feature>
<keyword evidence="3" id="KW-0732">Signal</keyword>
<dbReference type="InterPro" id="IPR048524">
    <property type="entry name" value="Lamp2-like_TM"/>
</dbReference>
<feature type="disulfide bond" evidence="8">
    <location>
        <begin position="298"/>
        <end position="335"/>
    </location>
</feature>
<evidence type="ECO:0000313" key="12">
    <source>
        <dbReference type="Ensembl" id="ENSMMOP00000005285.1"/>
    </source>
</evidence>
<evidence type="ECO:0000256" key="2">
    <source>
        <dbReference type="ARBA" id="ARBA00022692"/>
    </source>
</evidence>
<evidence type="ECO:0000256" key="5">
    <source>
        <dbReference type="ARBA" id="ARBA00022989"/>
    </source>
</evidence>
<dbReference type="GO" id="GO:0005886">
    <property type="term" value="C:plasma membrane"/>
    <property type="evidence" value="ECO:0007669"/>
    <property type="project" value="UniProtKB-SubCell"/>
</dbReference>
<keyword evidence="7" id="KW-0325">Glycoprotein</keyword>
<evidence type="ECO:0000259" key="11">
    <source>
        <dbReference type="Pfam" id="PF21222"/>
    </source>
</evidence>
<feature type="domain" description="Lysosome-associated membrane glycoprotein 2-like luminal" evidence="10">
    <location>
        <begin position="208"/>
        <end position="324"/>
    </location>
</feature>
<comment type="similarity">
    <text evidence="8">Belongs to the LAMP family.</text>
</comment>
<evidence type="ECO:0000256" key="6">
    <source>
        <dbReference type="ARBA" id="ARBA00023136"/>
    </source>
</evidence>
<evidence type="ECO:0000259" key="10">
    <source>
        <dbReference type="Pfam" id="PF01299"/>
    </source>
</evidence>
<dbReference type="InterPro" id="IPR002000">
    <property type="entry name" value="Lysosome-assoc_membr_glycop"/>
</dbReference>
<protein>
    <submittedName>
        <fullName evidence="12">Uncharacterized protein</fullName>
    </submittedName>
</protein>
<comment type="subcellular location">
    <subcellularLocation>
        <location evidence="1">Endosome membrane</location>
        <topology evidence="1">Single-pass type I membrane protein</topology>
    </subcellularLocation>
    <subcellularLocation>
        <location evidence="8">Lysosome membrane</location>
        <topology evidence="8">Single-pass type I membrane protein</topology>
    </subcellularLocation>
</comment>
<keyword evidence="6 8" id="KW-0472">Membrane</keyword>
<evidence type="ECO:0000256" key="1">
    <source>
        <dbReference type="ARBA" id="ARBA00004530"/>
    </source>
</evidence>
<dbReference type="Pfam" id="PF01299">
    <property type="entry name" value="Lamp2-like_luminal"/>
    <property type="match status" value="2"/>
</dbReference>
<keyword evidence="13" id="KW-1185">Reference proteome</keyword>
<comment type="caution">
    <text evidence="8">Lacks conserved residue(s) required for the propagation of feature annotation.</text>
</comment>
<dbReference type="Ensembl" id="ENSMMOT00000005380.1">
    <property type="protein sequence ID" value="ENSMMOP00000005285.1"/>
    <property type="gene ID" value="ENSMMOG00000004195.1"/>
</dbReference>
<dbReference type="AlphaFoldDB" id="A0A3Q4ALY5"/>
<proteinExistence type="inferred from homology"/>
<evidence type="ECO:0000256" key="7">
    <source>
        <dbReference type="ARBA" id="ARBA00023180"/>
    </source>
</evidence>
<dbReference type="PANTHER" id="PTHR11506">
    <property type="entry name" value="LYSOSOME-ASSOCIATED MEMBRANE GLYCOPROTEIN"/>
    <property type="match status" value="1"/>
</dbReference>
<evidence type="ECO:0000256" key="9">
    <source>
        <dbReference type="SAM" id="Phobius"/>
    </source>
</evidence>
<organism evidence="12 13">
    <name type="scientific">Mola mola</name>
    <name type="common">Ocean sunfish</name>
    <name type="synonym">Tetraodon mola</name>
    <dbReference type="NCBI Taxonomy" id="94237"/>
    <lineage>
        <taxon>Eukaryota</taxon>
        <taxon>Metazoa</taxon>
        <taxon>Chordata</taxon>
        <taxon>Craniata</taxon>
        <taxon>Vertebrata</taxon>
        <taxon>Euteleostomi</taxon>
        <taxon>Actinopterygii</taxon>
        <taxon>Neopterygii</taxon>
        <taxon>Teleostei</taxon>
        <taxon>Neoteleostei</taxon>
        <taxon>Acanthomorphata</taxon>
        <taxon>Eupercaria</taxon>
        <taxon>Tetraodontiformes</taxon>
        <taxon>Molidae</taxon>
        <taxon>Mola</taxon>
    </lineage>
</organism>
<dbReference type="PROSITE" id="PS51407">
    <property type="entry name" value="LAMP_3"/>
    <property type="match status" value="1"/>
</dbReference>
<dbReference type="Gene3D" id="2.40.160.110">
    <property type="match status" value="2"/>
</dbReference>
<dbReference type="InterPro" id="IPR048528">
    <property type="entry name" value="Lamp2-like_luminal"/>
</dbReference>
<evidence type="ECO:0000256" key="8">
    <source>
        <dbReference type="PROSITE-ProRule" id="PRU00740"/>
    </source>
</evidence>
<dbReference type="PANTHER" id="PTHR11506:SF6">
    <property type="entry name" value="LYSOSOME-ASSOCIATED MEMBRANE GLYCOPROTEIN 2"/>
    <property type="match status" value="1"/>
</dbReference>
<reference evidence="12" key="2">
    <citation type="submission" date="2025-09" db="UniProtKB">
        <authorList>
            <consortium name="Ensembl"/>
        </authorList>
    </citation>
    <scope>IDENTIFICATION</scope>
</reference>
<dbReference type="Pfam" id="PF21222">
    <property type="entry name" value="Lamp2_2nd"/>
    <property type="match status" value="1"/>
</dbReference>
<accession>A0A3Q4ALY5</accession>